<reference evidence="1 2" key="1">
    <citation type="submission" date="2020-05" db="EMBL/GenBank/DDBJ databases">
        <title>Mucilaginibacter mali sp. nov.</title>
        <authorList>
            <person name="Kim H.S."/>
            <person name="Lee K.C."/>
            <person name="Suh M.K."/>
            <person name="Kim J.-S."/>
            <person name="Han K.-I."/>
            <person name="Eom M.K."/>
            <person name="Shin Y.K."/>
            <person name="Lee J.-S."/>
        </authorList>
    </citation>
    <scope>NUCLEOTIDE SEQUENCE [LARGE SCALE GENOMIC DNA]</scope>
    <source>
        <strain evidence="1 2">G2-14</strain>
    </source>
</reference>
<gene>
    <name evidence="1" type="ORF">HQ865_03060</name>
</gene>
<evidence type="ECO:0000313" key="2">
    <source>
        <dbReference type="Proteomes" id="UP000505355"/>
    </source>
</evidence>
<dbReference type="EMBL" id="CP054139">
    <property type="protein sequence ID" value="QKJ28779.1"/>
    <property type="molecule type" value="Genomic_DNA"/>
</dbReference>
<dbReference type="RefSeq" id="WP_173413478.1">
    <property type="nucleotide sequence ID" value="NZ_CP054139.1"/>
</dbReference>
<accession>A0A7D4UC05</accession>
<sequence>MAHRIQDGEPDLAQASIKKLVESTDNNHYKWWRKCVSTLKKHGSGEKTKN</sequence>
<evidence type="ECO:0000313" key="1">
    <source>
        <dbReference type="EMBL" id="QKJ28779.1"/>
    </source>
</evidence>
<keyword evidence="2" id="KW-1185">Reference proteome</keyword>
<organism evidence="1 2">
    <name type="scientific">Mucilaginibacter mali</name>
    <dbReference type="NCBI Taxonomy" id="2740462"/>
    <lineage>
        <taxon>Bacteria</taxon>
        <taxon>Pseudomonadati</taxon>
        <taxon>Bacteroidota</taxon>
        <taxon>Sphingobacteriia</taxon>
        <taxon>Sphingobacteriales</taxon>
        <taxon>Sphingobacteriaceae</taxon>
        <taxon>Mucilaginibacter</taxon>
    </lineage>
</organism>
<dbReference type="KEGG" id="mmab:HQ865_03060"/>
<dbReference type="Proteomes" id="UP000505355">
    <property type="component" value="Chromosome"/>
</dbReference>
<protein>
    <submittedName>
        <fullName evidence="1">Uncharacterized protein</fullName>
    </submittedName>
</protein>
<proteinExistence type="predicted"/>
<name>A0A7D4UC05_9SPHI</name>
<dbReference type="AlphaFoldDB" id="A0A7D4UC05"/>